<gene>
    <name evidence="1" type="ORF">GCM10009827_055500</name>
</gene>
<proteinExistence type="predicted"/>
<evidence type="ECO:0000313" key="1">
    <source>
        <dbReference type="EMBL" id="GAA1530715.1"/>
    </source>
</evidence>
<name>A0ABN2B0E3_9ACTN</name>
<dbReference type="Proteomes" id="UP001501470">
    <property type="component" value="Unassembled WGS sequence"/>
</dbReference>
<dbReference type="Pfam" id="PF14078">
    <property type="entry name" value="DUF4259"/>
    <property type="match status" value="1"/>
</dbReference>
<protein>
    <recommendedName>
        <fullName evidence="3">DUF4259 domain-containing protein</fullName>
    </recommendedName>
</protein>
<accession>A0ABN2B0E3</accession>
<comment type="caution">
    <text evidence="1">The sequence shown here is derived from an EMBL/GenBank/DDBJ whole genome shotgun (WGS) entry which is preliminary data.</text>
</comment>
<organism evidence="1 2">
    <name type="scientific">Dactylosporangium maewongense</name>
    <dbReference type="NCBI Taxonomy" id="634393"/>
    <lineage>
        <taxon>Bacteria</taxon>
        <taxon>Bacillati</taxon>
        <taxon>Actinomycetota</taxon>
        <taxon>Actinomycetes</taxon>
        <taxon>Micromonosporales</taxon>
        <taxon>Micromonosporaceae</taxon>
        <taxon>Dactylosporangium</taxon>
    </lineage>
</organism>
<sequence>MSFWDGTPFGNDAAADFAGELDEAAPEQRVAMVGELLTRTAATTDADIASCPGGEFGVIEAARAVAAAALVAAQREGGEPIHGSYGPTTAMPPFPRSFTGLAVDALDRITATQAWHDDDWADPENAPAWRRTVLSLRKVLDPPQRETLFDL</sequence>
<dbReference type="InterPro" id="IPR025355">
    <property type="entry name" value="DUF4259"/>
</dbReference>
<dbReference type="EMBL" id="BAAAQD010000011">
    <property type="protein sequence ID" value="GAA1530715.1"/>
    <property type="molecule type" value="Genomic_DNA"/>
</dbReference>
<evidence type="ECO:0000313" key="2">
    <source>
        <dbReference type="Proteomes" id="UP001501470"/>
    </source>
</evidence>
<dbReference type="RefSeq" id="WP_344505076.1">
    <property type="nucleotide sequence ID" value="NZ_BAAAQD010000011.1"/>
</dbReference>
<evidence type="ECO:0008006" key="3">
    <source>
        <dbReference type="Google" id="ProtNLM"/>
    </source>
</evidence>
<reference evidence="1 2" key="1">
    <citation type="journal article" date="2019" name="Int. J. Syst. Evol. Microbiol.">
        <title>The Global Catalogue of Microorganisms (GCM) 10K type strain sequencing project: providing services to taxonomists for standard genome sequencing and annotation.</title>
        <authorList>
            <consortium name="The Broad Institute Genomics Platform"/>
            <consortium name="The Broad Institute Genome Sequencing Center for Infectious Disease"/>
            <person name="Wu L."/>
            <person name="Ma J."/>
        </authorList>
    </citation>
    <scope>NUCLEOTIDE SEQUENCE [LARGE SCALE GENOMIC DNA]</scope>
    <source>
        <strain evidence="1 2">JCM 15933</strain>
    </source>
</reference>
<keyword evidence="2" id="KW-1185">Reference proteome</keyword>